<organism evidence="2 3">
    <name type="scientific">Streptomyces capitiformicae</name>
    <dbReference type="NCBI Taxonomy" id="2014920"/>
    <lineage>
        <taxon>Bacteria</taxon>
        <taxon>Bacillati</taxon>
        <taxon>Actinomycetota</taxon>
        <taxon>Actinomycetes</taxon>
        <taxon>Kitasatosporales</taxon>
        <taxon>Streptomycetaceae</taxon>
        <taxon>Streptomyces</taxon>
    </lineage>
</organism>
<feature type="compositionally biased region" description="Pro residues" evidence="1">
    <location>
        <begin position="29"/>
        <end position="40"/>
    </location>
</feature>
<evidence type="ECO:0000313" key="2">
    <source>
        <dbReference type="EMBL" id="GHH81926.1"/>
    </source>
</evidence>
<reference evidence="2" key="2">
    <citation type="submission" date="2020-09" db="EMBL/GenBank/DDBJ databases">
        <authorList>
            <person name="Sun Q."/>
            <person name="Zhou Y."/>
        </authorList>
    </citation>
    <scope>NUCLEOTIDE SEQUENCE</scope>
    <source>
        <strain evidence="2">CGMCC 4.7403</strain>
    </source>
</reference>
<keyword evidence="3" id="KW-1185">Reference proteome</keyword>
<protein>
    <submittedName>
        <fullName evidence="2">Uncharacterized protein</fullName>
    </submittedName>
</protein>
<gene>
    <name evidence="2" type="ORF">GCM10017771_05060</name>
</gene>
<dbReference type="Proteomes" id="UP000603227">
    <property type="component" value="Unassembled WGS sequence"/>
</dbReference>
<comment type="caution">
    <text evidence="2">The sequence shown here is derived from an EMBL/GenBank/DDBJ whole genome shotgun (WGS) entry which is preliminary data.</text>
</comment>
<sequence>MGPYVDGDTDVVTDHDPSLATTPGAPGRFPEPPPADPEPAPRGSGPFIGSEVGRAADSKMVARHAPSRHPGYSRPYPGADPSTPEWCPFPTSPGLRMSTAYRLAEARAVLDFHSGCPGIGGVFSW</sequence>
<dbReference type="EMBL" id="BNAT01000001">
    <property type="protein sequence ID" value="GHH81926.1"/>
    <property type="molecule type" value="Genomic_DNA"/>
</dbReference>
<proteinExistence type="predicted"/>
<feature type="region of interest" description="Disordered" evidence="1">
    <location>
        <begin position="1"/>
        <end position="83"/>
    </location>
</feature>
<name>A0A919L434_9ACTN</name>
<evidence type="ECO:0000256" key="1">
    <source>
        <dbReference type="SAM" id="MobiDB-lite"/>
    </source>
</evidence>
<reference evidence="2" key="1">
    <citation type="journal article" date="2014" name="Int. J. Syst. Evol. Microbiol.">
        <title>Complete genome sequence of Corynebacterium casei LMG S-19264T (=DSM 44701T), isolated from a smear-ripened cheese.</title>
        <authorList>
            <consortium name="US DOE Joint Genome Institute (JGI-PGF)"/>
            <person name="Walter F."/>
            <person name="Albersmeier A."/>
            <person name="Kalinowski J."/>
            <person name="Ruckert C."/>
        </authorList>
    </citation>
    <scope>NUCLEOTIDE SEQUENCE</scope>
    <source>
        <strain evidence="2">CGMCC 4.7403</strain>
    </source>
</reference>
<dbReference type="AlphaFoldDB" id="A0A919L434"/>
<accession>A0A919L434</accession>
<evidence type="ECO:0000313" key="3">
    <source>
        <dbReference type="Proteomes" id="UP000603227"/>
    </source>
</evidence>